<gene>
    <name evidence="2" type="ORF">FF041_32115</name>
</gene>
<proteinExistence type="predicted"/>
<dbReference type="OrthoDB" id="4217949at2"/>
<dbReference type="SUPFAM" id="SSF52540">
    <property type="entry name" value="P-loop containing nucleoside triphosphate hydrolases"/>
    <property type="match status" value="1"/>
</dbReference>
<keyword evidence="3" id="KW-1185">Reference proteome</keyword>
<protein>
    <recommendedName>
        <fullName evidence="1">Novel STAND NTPase 5 domain-containing protein</fullName>
    </recommendedName>
</protein>
<accession>A0A646KUF9</accession>
<dbReference type="Pfam" id="PF25199">
    <property type="entry name" value="nSTAND_NTPase5"/>
    <property type="match status" value="1"/>
</dbReference>
<evidence type="ECO:0000313" key="2">
    <source>
        <dbReference type="EMBL" id="MQT04636.1"/>
    </source>
</evidence>
<reference evidence="2 3" key="1">
    <citation type="submission" date="2019-05" db="EMBL/GenBank/DDBJ databases">
        <title>Comparative genomics and metabolomics analyses of clavulanic acid producing Streptomyces species provides insight into specialized metabolism and evolution of beta-lactam biosynthetic gene clusters.</title>
        <authorList>
            <person name="Moore M.A."/>
            <person name="Cruz-Morales P."/>
            <person name="Barona Gomez F."/>
            <person name="Kapil T."/>
        </authorList>
    </citation>
    <scope>NUCLEOTIDE SEQUENCE [LARGE SCALE GENOMIC DNA]</scope>
    <source>
        <strain evidence="2 3">NRRL 5741</strain>
    </source>
</reference>
<dbReference type="InterPro" id="IPR057574">
    <property type="entry name" value="nSTAND_NTPase5_dom"/>
</dbReference>
<sequence length="1130" mass="123501">MAEPGGSVHFLCFGPLPGEPPGRAAAEDAMRADLDRLHASGRRLDGILVLGTSGGCGEARRIAEELQTRAFEARPDEDPPVIVPVPGPGDRGATPVGPLVAHGLTTGWPQISPGLWRGQLADDIVRPLETQVFPRLAEWHTAETRAIGGWTRGLLPGDGAVRWRSHGRTIGLVSVNTVFRMVADEFRMVADDADETLAGCSLEQLAQAVGQDFPAWAQGNDLTLLCAGRTGALPALPADAGASLWAVAGAGEPGREWVLTPGQADRVHLLLRADATADRAALLDTAARRTVRPVGAARPAVAAPQVPAPRRSEEPYEAKPLLDAFYRHAATARMALVLVSGPDDDGTIDTDELNRRLADAAFGAMPEALPPLHETWAAARNRLSPQQLRQHLGALCLPADREVRTALRLLRAPWSCVYDFTGSNRLAIAARSVTPQTVSCVNAVEEPPTGNRPVFDVVAMHGRPDDEGSLPDFSDAASGPATDARGLWFRRLRAQLLTQPVLFMSLSPAGPALWETLRAVGWTPGELDFPGFIVTPEGTPADRARLREAGLQHIRMTPAAFVRDRLMPGIQALEDGNRALTRELADAQQGVGVLSVSGLLENAPAGDRTFLQGRDATWGDVRDRIAAPLSLVDTLRARAARTAEGRSPIILLRGRAGSGKTTALMQLAYRLHTGADAVGWVDRAASNPPRAIVEQAREQRFDAVFVDDVQLFKGGAARLLEDLNGNGETLVVAGIRTTREKEIDAAFPAEVVSSDELLGDDDLRGIIETLDSNALIGDLKQFRQMHQKVDELRKRCDQGLLAAMIEVVSGTPFEKLVESEFDELDAESQWAYAFVCFSDSELIFQKRGIDRADLLEIVALPDQPSRRHHTAVRQLISMNLLVPTPEGWLRCRQRTIADTVVAKVLKPKKRDLEKLVGRLLYFYAGRAAHIRDRNHIDRRAMIRLLNHDTMRTLGLNPEAVRRIYQGSHLFLGNDPHYWLQRAEYEIQMDDLDLARNHLAAARGCQGGEQDYFIRTAESTVRLRSARRDPASLPLRQDALKALNDLDDVVRKHRGLARNAFVVLIKEGVKWLHECHADLTPREYRDALDLIEDDIALGQECIADINQFQAAVHSTAVIRTRLRATAPGIPL</sequence>
<dbReference type="EMBL" id="VCLA01000192">
    <property type="protein sequence ID" value="MQT04636.1"/>
    <property type="molecule type" value="Genomic_DNA"/>
</dbReference>
<feature type="domain" description="Novel STAND NTPase 5" evidence="1">
    <location>
        <begin position="609"/>
        <end position="745"/>
    </location>
</feature>
<dbReference type="RefSeq" id="WP_153525937.1">
    <property type="nucleotide sequence ID" value="NZ_JBEPDZ010000003.1"/>
</dbReference>
<dbReference type="InterPro" id="IPR027417">
    <property type="entry name" value="P-loop_NTPase"/>
</dbReference>
<evidence type="ECO:0000259" key="1">
    <source>
        <dbReference type="Pfam" id="PF25199"/>
    </source>
</evidence>
<organism evidence="2 3">
    <name type="scientific">Streptomyces jumonjinensis</name>
    <dbReference type="NCBI Taxonomy" id="1945"/>
    <lineage>
        <taxon>Bacteria</taxon>
        <taxon>Bacillati</taxon>
        <taxon>Actinomycetota</taxon>
        <taxon>Actinomycetes</taxon>
        <taxon>Kitasatosporales</taxon>
        <taxon>Streptomycetaceae</taxon>
        <taxon>Streptomyces</taxon>
    </lineage>
</organism>
<name>A0A646KUF9_STRJU</name>
<dbReference type="Proteomes" id="UP000419138">
    <property type="component" value="Unassembled WGS sequence"/>
</dbReference>
<evidence type="ECO:0000313" key="3">
    <source>
        <dbReference type="Proteomes" id="UP000419138"/>
    </source>
</evidence>
<dbReference type="AlphaFoldDB" id="A0A646KUF9"/>
<comment type="caution">
    <text evidence="2">The sequence shown here is derived from an EMBL/GenBank/DDBJ whole genome shotgun (WGS) entry which is preliminary data.</text>
</comment>